<gene>
    <name evidence="1" type="ORF">IWX46DRAFT_252825</name>
</gene>
<proteinExistence type="predicted"/>
<comment type="caution">
    <text evidence="1">The sequence shown here is derived from an EMBL/GenBank/DDBJ whole genome shotgun (WGS) entry which is preliminary data.</text>
</comment>
<protein>
    <submittedName>
        <fullName evidence="1">Uncharacterized protein</fullName>
    </submittedName>
</protein>
<dbReference type="Proteomes" id="UP001365128">
    <property type="component" value="Unassembled WGS sequence"/>
</dbReference>
<accession>A0ABR1LQZ3</accession>
<evidence type="ECO:0000313" key="1">
    <source>
        <dbReference type="EMBL" id="KAK7537611.1"/>
    </source>
</evidence>
<sequence length="187" mass="20577">MSNRDLNQSDAPCHHSQPTFYDCNSASSSTTNHSEFLFLFCYSTSSSMEECCSASLHHESLGALNSARGFLCLAVLYPSTSAATAAPSSPGRHFRRRRRFFSKVCSGTVRSSLIAPSEQREIQFRIIRPRPPPPPPPPPPPVSFTSCQACGSVLQSLPQCAPLHATALLWSPFTIEPYRYPSLWMPA</sequence>
<reference evidence="1 2" key="1">
    <citation type="submission" date="2024-04" db="EMBL/GenBank/DDBJ databases">
        <title>Phyllosticta paracitricarpa is synonymous to the EU quarantine fungus P. citricarpa based on phylogenomic analyses.</title>
        <authorList>
            <consortium name="Lawrence Berkeley National Laboratory"/>
            <person name="Van Ingen-Buijs V.A."/>
            <person name="Van Westerhoven A.C."/>
            <person name="Haridas S."/>
            <person name="Skiadas P."/>
            <person name="Martin F."/>
            <person name="Groenewald J.Z."/>
            <person name="Crous P.W."/>
            <person name="Seidl M.F."/>
        </authorList>
    </citation>
    <scope>NUCLEOTIDE SEQUENCE [LARGE SCALE GENOMIC DNA]</scope>
    <source>
        <strain evidence="1 2">CBS 122670</strain>
    </source>
</reference>
<dbReference type="EMBL" id="JBBPDW010000034">
    <property type="protein sequence ID" value="KAK7537611.1"/>
    <property type="molecule type" value="Genomic_DNA"/>
</dbReference>
<name>A0ABR1LQZ3_9PEZI</name>
<evidence type="ECO:0000313" key="2">
    <source>
        <dbReference type="Proteomes" id="UP001365128"/>
    </source>
</evidence>
<keyword evidence="2" id="KW-1185">Reference proteome</keyword>
<organism evidence="1 2">
    <name type="scientific">Phyllosticta citricarpa</name>
    <dbReference type="NCBI Taxonomy" id="55181"/>
    <lineage>
        <taxon>Eukaryota</taxon>
        <taxon>Fungi</taxon>
        <taxon>Dikarya</taxon>
        <taxon>Ascomycota</taxon>
        <taxon>Pezizomycotina</taxon>
        <taxon>Dothideomycetes</taxon>
        <taxon>Dothideomycetes incertae sedis</taxon>
        <taxon>Botryosphaeriales</taxon>
        <taxon>Phyllostictaceae</taxon>
        <taxon>Phyllosticta</taxon>
    </lineage>
</organism>